<dbReference type="HOGENOM" id="CLU_2884659_0_0_4"/>
<feature type="compositionally biased region" description="Basic and acidic residues" evidence="1">
    <location>
        <begin position="52"/>
        <end position="63"/>
    </location>
</feature>
<feature type="transmembrane region" description="Helical" evidence="2">
    <location>
        <begin position="12"/>
        <end position="32"/>
    </location>
</feature>
<dbReference type="EMBL" id="CP002417">
    <property type="protein sequence ID" value="ADU36192.1"/>
    <property type="molecule type" value="Genomic_DNA"/>
</dbReference>
<keyword evidence="2" id="KW-1133">Transmembrane helix</keyword>
<evidence type="ECO:0000313" key="3">
    <source>
        <dbReference type="EMBL" id="ADU36192.1"/>
    </source>
</evidence>
<name>E6V9Q4_VARPE</name>
<evidence type="ECO:0000256" key="2">
    <source>
        <dbReference type="SAM" id="Phobius"/>
    </source>
</evidence>
<evidence type="ECO:0000256" key="1">
    <source>
        <dbReference type="SAM" id="MobiDB-lite"/>
    </source>
</evidence>
<keyword evidence="2" id="KW-0812">Transmembrane</keyword>
<reference evidence="3 4" key="2">
    <citation type="journal article" date="2013" name="Genome Announc.">
        <title>Genome of the Root-Associated Plant Growth-Promoting Bacterium Variovorax paradoxus Strain EPS.</title>
        <authorList>
            <person name="Han J.I."/>
            <person name="Spain J.C."/>
            <person name="Leadbetter J.R."/>
            <person name="Ovchinnikova G."/>
            <person name="Goodwin L.A."/>
            <person name="Han C.S."/>
            <person name="Woyke T."/>
            <person name="Davenport K.W."/>
            <person name="Orwin P.M."/>
        </authorList>
    </citation>
    <scope>NUCLEOTIDE SEQUENCE [LARGE SCALE GENOMIC DNA]</scope>
    <source>
        <strain evidence="3 4">EPS</strain>
    </source>
</reference>
<feature type="region of interest" description="Disordered" evidence="1">
    <location>
        <begin position="42"/>
        <end position="63"/>
    </location>
</feature>
<dbReference type="Proteomes" id="UP000008917">
    <property type="component" value="Chromosome"/>
</dbReference>
<dbReference type="KEGG" id="vpe:Varpa_1983"/>
<dbReference type="STRING" id="595537.Varpa_1983"/>
<protein>
    <submittedName>
        <fullName evidence="3">Uncharacterized protein</fullName>
    </submittedName>
</protein>
<proteinExistence type="predicted"/>
<organism evidence="3 4">
    <name type="scientific">Variovorax paradoxus (strain EPS)</name>
    <dbReference type="NCBI Taxonomy" id="595537"/>
    <lineage>
        <taxon>Bacteria</taxon>
        <taxon>Pseudomonadati</taxon>
        <taxon>Pseudomonadota</taxon>
        <taxon>Betaproteobacteria</taxon>
        <taxon>Burkholderiales</taxon>
        <taxon>Comamonadaceae</taxon>
        <taxon>Variovorax</taxon>
    </lineage>
</organism>
<sequence>MSTARRSFAQHAVDWALGTFACFVLLVLMAWMDSKKSETAALRRSTAVSTDRTAEHAATRGTR</sequence>
<evidence type="ECO:0000313" key="4">
    <source>
        <dbReference type="Proteomes" id="UP000008917"/>
    </source>
</evidence>
<keyword evidence="2" id="KW-0472">Membrane</keyword>
<dbReference type="AlphaFoldDB" id="E6V9Q4"/>
<reference evidence="4" key="1">
    <citation type="submission" date="2010-12" db="EMBL/GenBank/DDBJ databases">
        <title>Complete sequence of Variovorax paradoxus EPS.</title>
        <authorList>
            <consortium name="US DOE Joint Genome Institute"/>
            <person name="Lucas S."/>
            <person name="Copeland A."/>
            <person name="Lapidus A."/>
            <person name="Cheng J.-F."/>
            <person name="Goodwin L."/>
            <person name="Pitluck S."/>
            <person name="Teshima H."/>
            <person name="Detter J.C."/>
            <person name="Han C."/>
            <person name="Tapia R."/>
            <person name="Land M."/>
            <person name="Hauser L."/>
            <person name="Kyrpides N."/>
            <person name="Ivanova N."/>
            <person name="Ovchinnikova G."/>
            <person name="Orwin P."/>
            <person name="Han J.-I.G."/>
            <person name="Woyke T."/>
        </authorList>
    </citation>
    <scope>NUCLEOTIDE SEQUENCE [LARGE SCALE GENOMIC DNA]</scope>
    <source>
        <strain evidence="4">EPS</strain>
    </source>
</reference>
<dbReference type="RefSeq" id="WP_013540430.1">
    <property type="nucleotide sequence ID" value="NC_014931.1"/>
</dbReference>
<gene>
    <name evidence="3" type="ordered locus">Varpa_1983</name>
</gene>
<accession>E6V9Q4</accession>